<name>A0A6J6EMU1_9ZZZZ</name>
<dbReference type="AlphaFoldDB" id="A0A6J6EMU1"/>
<feature type="domain" description="ABC transmembrane type-1" evidence="8">
    <location>
        <begin position="2"/>
        <end position="66"/>
    </location>
</feature>
<evidence type="ECO:0000256" key="2">
    <source>
        <dbReference type="ARBA" id="ARBA00022448"/>
    </source>
</evidence>
<evidence type="ECO:0000256" key="5">
    <source>
        <dbReference type="ARBA" id="ARBA00022989"/>
    </source>
</evidence>
<comment type="subcellular location">
    <subcellularLocation>
        <location evidence="1">Cell membrane</location>
        <topology evidence="1">Multi-pass membrane protein</topology>
    </subcellularLocation>
</comment>
<organism evidence="9">
    <name type="scientific">freshwater metagenome</name>
    <dbReference type="NCBI Taxonomy" id="449393"/>
    <lineage>
        <taxon>unclassified sequences</taxon>
        <taxon>metagenomes</taxon>
        <taxon>ecological metagenomes</taxon>
    </lineage>
</organism>
<evidence type="ECO:0000256" key="7">
    <source>
        <dbReference type="SAM" id="Phobius"/>
    </source>
</evidence>
<keyword evidence="5 7" id="KW-1133">Transmembrane helix</keyword>
<keyword evidence="2" id="KW-0813">Transport</keyword>
<evidence type="ECO:0000313" key="9">
    <source>
        <dbReference type="EMBL" id="CAB4575823.1"/>
    </source>
</evidence>
<dbReference type="EMBL" id="CAEZTT010000051">
    <property type="protein sequence ID" value="CAB4575823.1"/>
    <property type="molecule type" value="Genomic_DNA"/>
</dbReference>
<dbReference type="InterPro" id="IPR000515">
    <property type="entry name" value="MetI-like"/>
</dbReference>
<gene>
    <name evidence="9" type="ORF">UFOPK1726_00559</name>
</gene>
<dbReference type="PANTHER" id="PTHR43163">
    <property type="entry name" value="DIPEPTIDE TRANSPORT SYSTEM PERMEASE PROTEIN DPPB-RELATED"/>
    <property type="match status" value="1"/>
</dbReference>
<keyword evidence="6 7" id="KW-0472">Membrane</keyword>
<sequence>MGVMLGTTVIMEAVFSLPGIGTELISGIFNRDYPTVQAIVFIFGLIVVFFSFIGDLLAYWLDRRVKF</sequence>
<proteinExistence type="predicted"/>
<reference evidence="9" key="1">
    <citation type="submission" date="2020-05" db="EMBL/GenBank/DDBJ databases">
        <authorList>
            <person name="Chiriac C."/>
            <person name="Salcher M."/>
            <person name="Ghai R."/>
            <person name="Kavagutti S V."/>
        </authorList>
    </citation>
    <scope>NUCLEOTIDE SEQUENCE</scope>
</reference>
<keyword evidence="4 7" id="KW-0812">Transmembrane</keyword>
<evidence type="ECO:0000256" key="6">
    <source>
        <dbReference type="ARBA" id="ARBA00023136"/>
    </source>
</evidence>
<evidence type="ECO:0000256" key="4">
    <source>
        <dbReference type="ARBA" id="ARBA00022692"/>
    </source>
</evidence>
<keyword evidence="3" id="KW-1003">Cell membrane</keyword>
<dbReference type="Pfam" id="PF00528">
    <property type="entry name" value="BPD_transp_1"/>
    <property type="match status" value="1"/>
</dbReference>
<dbReference type="GO" id="GO:0005886">
    <property type="term" value="C:plasma membrane"/>
    <property type="evidence" value="ECO:0007669"/>
    <property type="project" value="UniProtKB-SubCell"/>
</dbReference>
<evidence type="ECO:0000256" key="1">
    <source>
        <dbReference type="ARBA" id="ARBA00004651"/>
    </source>
</evidence>
<protein>
    <submittedName>
        <fullName evidence="9">Unannotated protein</fullName>
    </submittedName>
</protein>
<feature type="transmembrane region" description="Helical" evidence="7">
    <location>
        <begin position="38"/>
        <end position="61"/>
    </location>
</feature>
<dbReference type="GO" id="GO:0055085">
    <property type="term" value="P:transmembrane transport"/>
    <property type="evidence" value="ECO:0007669"/>
    <property type="project" value="InterPro"/>
</dbReference>
<dbReference type="PANTHER" id="PTHR43163:SF6">
    <property type="entry name" value="DIPEPTIDE TRANSPORT SYSTEM PERMEASE PROTEIN DPPB-RELATED"/>
    <property type="match status" value="1"/>
</dbReference>
<accession>A0A6J6EMU1</accession>
<evidence type="ECO:0000256" key="3">
    <source>
        <dbReference type="ARBA" id="ARBA00022475"/>
    </source>
</evidence>
<evidence type="ECO:0000259" key="8">
    <source>
        <dbReference type="Pfam" id="PF00528"/>
    </source>
</evidence>